<comment type="similarity">
    <text evidence="2">Belongs to the pseudouridine synthase RluA family.</text>
</comment>
<evidence type="ECO:0000256" key="1">
    <source>
        <dbReference type="ARBA" id="ARBA00000073"/>
    </source>
</evidence>
<evidence type="ECO:0000256" key="3">
    <source>
        <dbReference type="ARBA" id="ARBA00031870"/>
    </source>
</evidence>
<evidence type="ECO:0000313" key="7">
    <source>
        <dbReference type="Proteomes" id="UP001523565"/>
    </source>
</evidence>
<proteinExistence type="inferred from homology"/>
<dbReference type="InterPro" id="IPR050188">
    <property type="entry name" value="RluA_PseudoU_synthase"/>
</dbReference>
<dbReference type="Proteomes" id="UP001523565">
    <property type="component" value="Unassembled WGS sequence"/>
</dbReference>
<evidence type="ECO:0000259" key="5">
    <source>
        <dbReference type="Pfam" id="PF00849"/>
    </source>
</evidence>
<keyword evidence="7" id="KW-1185">Reference proteome</keyword>
<dbReference type="Gene3D" id="3.30.2350.10">
    <property type="entry name" value="Pseudouridine synthase"/>
    <property type="match status" value="1"/>
</dbReference>
<organism evidence="6 7">
    <name type="scientific">Ohessyouella blattaphilus</name>
    <dbReference type="NCBI Taxonomy" id="2949333"/>
    <lineage>
        <taxon>Bacteria</taxon>
        <taxon>Bacillati</taxon>
        <taxon>Bacillota</taxon>
        <taxon>Clostridia</taxon>
        <taxon>Lachnospirales</taxon>
        <taxon>Lachnospiraceae</taxon>
        <taxon>Ohessyouella</taxon>
    </lineage>
</organism>
<sequence>MHDLEILYEDADIIVIYKPKGLATQSASFRTKDATDILRLHLREQAPQKEPYLGVIHRLDTPVDGKLVFAKNKQAAAALSTQMQNGAFTKIYEACVHGQMPAKEGSLDDYLLKEKKGNHSKVVAKGTPGAKHATLEYRLLAYDAGRDESHLEIHLGTGRHHQIRVQLANCGHPLVGDTKYGMDAPEELKLSATTLCFLHPRTKKQLRF</sequence>
<feature type="domain" description="Pseudouridine synthase RsuA/RluA-like" evidence="5">
    <location>
        <begin position="12"/>
        <end position="168"/>
    </location>
</feature>
<comment type="caution">
    <text evidence="6">The sequence shown here is derived from an EMBL/GenBank/DDBJ whole genome shotgun (WGS) entry which is preliminary data.</text>
</comment>
<dbReference type="InterPro" id="IPR006145">
    <property type="entry name" value="PsdUridine_synth_RsuA/RluA"/>
</dbReference>
<name>A0ABT1EK32_9FIRM</name>
<accession>A0ABT1EK32</accession>
<protein>
    <recommendedName>
        <fullName evidence="3">RNA pseudouridylate synthase</fullName>
    </recommendedName>
    <alternativeName>
        <fullName evidence="4">RNA-uridine isomerase</fullName>
    </alternativeName>
</protein>
<dbReference type="Pfam" id="PF00849">
    <property type="entry name" value="PseudoU_synth_2"/>
    <property type="match status" value="1"/>
</dbReference>
<dbReference type="CDD" id="cd02869">
    <property type="entry name" value="PseudoU_synth_RluA_like"/>
    <property type="match status" value="1"/>
</dbReference>
<dbReference type="SUPFAM" id="SSF55120">
    <property type="entry name" value="Pseudouridine synthase"/>
    <property type="match status" value="1"/>
</dbReference>
<dbReference type="EMBL" id="JAMZFV010000018">
    <property type="protein sequence ID" value="MCP1110839.1"/>
    <property type="molecule type" value="Genomic_DNA"/>
</dbReference>
<evidence type="ECO:0000256" key="2">
    <source>
        <dbReference type="ARBA" id="ARBA00010876"/>
    </source>
</evidence>
<comment type="catalytic activity">
    <reaction evidence="1">
        <text>a uridine in RNA = a pseudouridine in RNA</text>
        <dbReference type="Rhea" id="RHEA:48348"/>
        <dbReference type="Rhea" id="RHEA-COMP:12068"/>
        <dbReference type="Rhea" id="RHEA-COMP:12069"/>
        <dbReference type="ChEBI" id="CHEBI:65314"/>
        <dbReference type="ChEBI" id="CHEBI:65315"/>
    </reaction>
</comment>
<dbReference type="PANTHER" id="PTHR21600:SF87">
    <property type="entry name" value="RNA PSEUDOURIDYLATE SYNTHASE DOMAIN-CONTAINING PROTEIN 1"/>
    <property type="match status" value="1"/>
</dbReference>
<evidence type="ECO:0000256" key="4">
    <source>
        <dbReference type="ARBA" id="ARBA00033164"/>
    </source>
</evidence>
<reference evidence="6 7" key="1">
    <citation type="journal article" date="2022" name="Genome Biol. Evol.">
        <title>Host diet, physiology and behaviors set the stage for Lachnospiraceae cladogenesis.</title>
        <authorList>
            <person name="Vera-Ponce De Leon A."/>
            <person name="Schneider M."/>
            <person name="Jahnes B.C."/>
            <person name="Sadowski V."/>
            <person name="Camuy-Velez L.A."/>
            <person name="Duan J."/>
            <person name="Sabree Z.L."/>
        </authorList>
    </citation>
    <scope>NUCLEOTIDE SEQUENCE [LARGE SCALE GENOMIC DNA]</scope>
    <source>
        <strain evidence="6 7">PAL227</strain>
    </source>
</reference>
<gene>
    <name evidence="6" type="ORF">NK118_11310</name>
</gene>
<evidence type="ECO:0000313" key="6">
    <source>
        <dbReference type="EMBL" id="MCP1110839.1"/>
    </source>
</evidence>
<dbReference type="PANTHER" id="PTHR21600">
    <property type="entry name" value="MITOCHONDRIAL RNA PSEUDOURIDINE SYNTHASE"/>
    <property type="match status" value="1"/>
</dbReference>
<dbReference type="InterPro" id="IPR020103">
    <property type="entry name" value="PsdUridine_synth_cat_dom_sf"/>
</dbReference>
<dbReference type="RefSeq" id="WP_262069719.1">
    <property type="nucleotide sequence ID" value="NZ_JAMXOC010000018.1"/>
</dbReference>